<dbReference type="Proteomes" id="UP000279833">
    <property type="component" value="Unassembled WGS sequence"/>
</dbReference>
<keyword evidence="2" id="KW-1185">Reference proteome</keyword>
<dbReference type="AlphaFoldDB" id="A0A183JYA0"/>
<protein>
    <submittedName>
        <fullName evidence="1 3">Uncharacterized protein</fullName>
    </submittedName>
</protein>
<reference evidence="3" key="1">
    <citation type="submission" date="2016-06" db="UniProtKB">
        <authorList>
            <consortium name="WormBaseParasite"/>
        </authorList>
    </citation>
    <scope>IDENTIFICATION</scope>
</reference>
<sequence length="33" mass="4030">MHQNVLIQNLKHPIFYQNFIILRNLLNRVIVLN</sequence>
<gene>
    <name evidence="1" type="ORF">SCUD_LOCUS7703</name>
</gene>
<dbReference type="WBParaSite" id="SCUD_0000770301-mRNA-1">
    <property type="protein sequence ID" value="SCUD_0000770301-mRNA-1"/>
    <property type="gene ID" value="SCUD_0000770301"/>
</dbReference>
<organism evidence="3">
    <name type="scientific">Schistosoma curassoni</name>
    <dbReference type="NCBI Taxonomy" id="6186"/>
    <lineage>
        <taxon>Eukaryota</taxon>
        <taxon>Metazoa</taxon>
        <taxon>Spiralia</taxon>
        <taxon>Lophotrochozoa</taxon>
        <taxon>Platyhelminthes</taxon>
        <taxon>Trematoda</taxon>
        <taxon>Digenea</taxon>
        <taxon>Strigeidida</taxon>
        <taxon>Schistosomatoidea</taxon>
        <taxon>Schistosomatidae</taxon>
        <taxon>Schistosoma</taxon>
    </lineage>
</organism>
<evidence type="ECO:0000313" key="1">
    <source>
        <dbReference type="EMBL" id="VDP27417.1"/>
    </source>
</evidence>
<proteinExistence type="predicted"/>
<accession>A0A183JYA0</accession>
<evidence type="ECO:0000313" key="2">
    <source>
        <dbReference type="Proteomes" id="UP000279833"/>
    </source>
</evidence>
<name>A0A183JYA0_9TREM</name>
<dbReference type="EMBL" id="UZAK01032440">
    <property type="protein sequence ID" value="VDP27417.1"/>
    <property type="molecule type" value="Genomic_DNA"/>
</dbReference>
<evidence type="ECO:0000313" key="3">
    <source>
        <dbReference type="WBParaSite" id="SCUD_0000770301-mRNA-1"/>
    </source>
</evidence>
<reference evidence="1 2" key="2">
    <citation type="submission" date="2018-11" db="EMBL/GenBank/DDBJ databases">
        <authorList>
            <consortium name="Pathogen Informatics"/>
        </authorList>
    </citation>
    <scope>NUCLEOTIDE SEQUENCE [LARGE SCALE GENOMIC DNA]</scope>
    <source>
        <strain evidence="1">Dakar</strain>
        <strain evidence="2">Dakar, Senegal</strain>
    </source>
</reference>